<dbReference type="EMBL" id="JAMKPW020000011">
    <property type="protein sequence ID" value="KAK8213344.1"/>
    <property type="molecule type" value="Genomic_DNA"/>
</dbReference>
<organism evidence="1 2">
    <name type="scientific">Zalaria obscura</name>
    <dbReference type="NCBI Taxonomy" id="2024903"/>
    <lineage>
        <taxon>Eukaryota</taxon>
        <taxon>Fungi</taxon>
        <taxon>Dikarya</taxon>
        <taxon>Ascomycota</taxon>
        <taxon>Pezizomycotina</taxon>
        <taxon>Dothideomycetes</taxon>
        <taxon>Dothideomycetidae</taxon>
        <taxon>Dothideales</taxon>
        <taxon>Zalariaceae</taxon>
        <taxon>Zalaria</taxon>
    </lineage>
</organism>
<reference evidence="1" key="1">
    <citation type="submission" date="2024-02" db="EMBL/GenBank/DDBJ databases">
        <title>Metagenome Assembled Genome of Zalaria obscura JY119.</title>
        <authorList>
            <person name="Vighnesh L."/>
            <person name="Jagadeeshwari U."/>
            <person name="Venkata Ramana C."/>
            <person name="Sasikala C."/>
        </authorList>
    </citation>
    <scope>NUCLEOTIDE SEQUENCE</scope>
    <source>
        <strain evidence="1">JY119</strain>
    </source>
</reference>
<dbReference type="Proteomes" id="UP001320706">
    <property type="component" value="Unassembled WGS sequence"/>
</dbReference>
<evidence type="ECO:0000313" key="2">
    <source>
        <dbReference type="Proteomes" id="UP001320706"/>
    </source>
</evidence>
<comment type="caution">
    <text evidence="1">The sequence shown here is derived from an EMBL/GenBank/DDBJ whole genome shotgun (WGS) entry which is preliminary data.</text>
</comment>
<accession>A0ACC3SID9</accession>
<name>A0ACC3SID9_9PEZI</name>
<evidence type="ECO:0000313" key="1">
    <source>
        <dbReference type="EMBL" id="KAK8213344.1"/>
    </source>
</evidence>
<proteinExistence type="predicted"/>
<gene>
    <name evidence="1" type="ORF">M8818_002643</name>
</gene>
<sequence length="314" mass="33779">MGGLHANLESCKSRQEPDGSYYGHSKSCSAAAVAAEIPTAQIVDEPASVPYQMRESRVPSSRFGRLWQYGGLATSMAFGAVGESLRRVTGSGADGSLMLSEANMERLVAKLSRMRGAALKLGQMMSFQDSKMLPPAINTVLQRVQDRADYMPPSQRNKVLTSSLGKDWRDLFSSFEDQPIAAASIGQVHRAVLASTGEEVAVKIQYPGVRSSIDSDLNNLSLLLTAKEFIEPYVRLLIAASKGDREACRDLSITLGYLTGAESKTMLDAHVASVLTLAEPFMGTSPEGQSEYWSHGEGTVGTAPRGDILLAQKT</sequence>
<protein>
    <submittedName>
        <fullName evidence="1">Uncharacterized protein</fullName>
    </submittedName>
</protein>
<keyword evidence="2" id="KW-1185">Reference proteome</keyword>